<dbReference type="Pfam" id="PF02021">
    <property type="entry name" value="UPF0102"/>
    <property type="match status" value="1"/>
</dbReference>
<sequence length="117" mass="13155">MRKSIELGKNGEKLIADFLVKEGYEVVARNWRIKGGEIDLIALAPDGLIVFVEVKSRSSAAFGHPLEAITPEKQSRLIRLSLAWLIENKKWNHPYRIDCAAVLMSSPPEIDYRPGVI</sequence>
<dbReference type="InterPro" id="IPR003509">
    <property type="entry name" value="UPF0102_YraN-like"/>
</dbReference>
<gene>
    <name evidence="1" type="ORF">UFOPK1747_00722</name>
</gene>
<protein>
    <submittedName>
        <fullName evidence="1">Unannotated protein</fullName>
    </submittedName>
</protein>
<organism evidence="1">
    <name type="scientific">freshwater metagenome</name>
    <dbReference type="NCBI Taxonomy" id="449393"/>
    <lineage>
        <taxon>unclassified sequences</taxon>
        <taxon>metagenomes</taxon>
        <taxon>ecological metagenomes</taxon>
    </lineage>
</organism>
<dbReference type="InterPro" id="IPR011335">
    <property type="entry name" value="Restrct_endonuc-II-like"/>
</dbReference>
<proteinExistence type="inferred from homology"/>
<name>A0A6J6F5B3_9ZZZZ</name>
<reference evidence="1" key="1">
    <citation type="submission" date="2020-05" db="EMBL/GenBank/DDBJ databases">
        <authorList>
            <person name="Chiriac C."/>
            <person name="Salcher M."/>
            <person name="Ghai R."/>
            <person name="Kavagutti S V."/>
        </authorList>
    </citation>
    <scope>NUCLEOTIDE SEQUENCE</scope>
</reference>
<dbReference type="NCBIfam" id="NF009154">
    <property type="entry name" value="PRK12497.3-3"/>
    <property type="match status" value="1"/>
</dbReference>
<dbReference type="CDD" id="cd20736">
    <property type="entry name" value="PoNe_Nuclease"/>
    <property type="match status" value="1"/>
</dbReference>
<dbReference type="HAMAP" id="MF_00048">
    <property type="entry name" value="UPF0102"/>
    <property type="match status" value="1"/>
</dbReference>
<dbReference type="Gene3D" id="3.40.1350.10">
    <property type="match status" value="1"/>
</dbReference>
<dbReference type="EMBL" id="CAEZTV010000115">
    <property type="protein sequence ID" value="CAB4583507.1"/>
    <property type="molecule type" value="Genomic_DNA"/>
</dbReference>
<dbReference type="PANTHER" id="PTHR34039">
    <property type="entry name" value="UPF0102 PROTEIN YRAN"/>
    <property type="match status" value="1"/>
</dbReference>
<accession>A0A6J6F5B3</accession>
<dbReference type="GO" id="GO:0003676">
    <property type="term" value="F:nucleic acid binding"/>
    <property type="evidence" value="ECO:0007669"/>
    <property type="project" value="InterPro"/>
</dbReference>
<evidence type="ECO:0000313" key="1">
    <source>
        <dbReference type="EMBL" id="CAB4583507.1"/>
    </source>
</evidence>
<dbReference type="SUPFAM" id="SSF52980">
    <property type="entry name" value="Restriction endonuclease-like"/>
    <property type="match status" value="1"/>
</dbReference>
<dbReference type="PANTHER" id="PTHR34039:SF1">
    <property type="entry name" value="UPF0102 PROTEIN YRAN"/>
    <property type="match status" value="1"/>
</dbReference>
<dbReference type="AlphaFoldDB" id="A0A6J6F5B3"/>
<dbReference type="NCBIfam" id="NF009150">
    <property type="entry name" value="PRK12497.1-3"/>
    <property type="match status" value="1"/>
</dbReference>
<dbReference type="InterPro" id="IPR011856">
    <property type="entry name" value="tRNA_endonuc-like_dom_sf"/>
</dbReference>